<sequence>MIFNKSKDIPLFIFNSPMIIAVETNLSVFSMLSKTVNQRTPLEVKNLNKRHPLNFPRQRLRVGHDNDFSKRSPRKSLEINSNGLNLIFLLKVHLLYAPFSFCYNPNMRVSIETTV</sequence>
<name>A0A0B7A048_9EUPU</name>
<evidence type="ECO:0000313" key="1">
    <source>
        <dbReference type="EMBL" id="CEK73441.1"/>
    </source>
</evidence>
<dbReference type="AlphaFoldDB" id="A0A0B7A048"/>
<protein>
    <submittedName>
        <fullName evidence="1">Uncharacterized protein</fullName>
    </submittedName>
</protein>
<reference evidence="1" key="1">
    <citation type="submission" date="2014-12" db="EMBL/GenBank/DDBJ databases">
        <title>Insight into the proteome of Arion vulgaris.</title>
        <authorList>
            <person name="Aradska J."/>
            <person name="Bulat T."/>
            <person name="Smidak R."/>
            <person name="Sarate P."/>
            <person name="Gangsoo J."/>
            <person name="Sialana F."/>
            <person name="Bilban M."/>
            <person name="Lubec G."/>
        </authorList>
    </citation>
    <scope>NUCLEOTIDE SEQUENCE</scope>
    <source>
        <tissue evidence="1">Skin</tissue>
    </source>
</reference>
<proteinExistence type="predicted"/>
<dbReference type="EMBL" id="HACG01026576">
    <property type="protein sequence ID" value="CEK73441.1"/>
    <property type="molecule type" value="Transcribed_RNA"/>
</dbReference>
<accession>A0A0B7A048</accession>
<organism evidence="1">
    <name type="scientific">Arion vulgaris</name>
    <dbReference type="NCBI Taxonomy" id="1028688"/>
    <lineage>
        <taxon>Eukaryota</taxon>
        <taxon>Metazoa</taxon>
        <taxon>Spiralia</taxon>
        <taxon>Lophotrochozoa</taxon>
        <taxon>Mollusca</taxon>
        <taxon>Gastropoda</taxon>
        <taxon>Heterobranchia</taxon>
        <taxon>Euthyneura</taxon>
        <taxon>Panpulmonata</taxon>
        <taxon>Eupulmonata</taxon>
        <taxon>Stylommatophora</taxon>
        <taxon>Helicina</taxon>
        <taxon>Arionoidea</taxon>
        <taxon>Arionidae</taxon>
        <taxon>Arion</taxon>
    </lineage>
</organism>
<gene>
    <name evidence="1" type="primary">ORF86774</name>
</gene>